<comment type="caution">
    <text evidence="2">The sequence shown here is derived from an EMBL/GenBank/DDBJ whole genome shotgun (WGS) entry which is preliminary data.</text>
</comment>
<name>A0AAE1R055_9SOLA</name>
<accession>A0AAE1R055</accession>
<reference evidence="2" key="1">
    <citation type="submission" date="2023-12" db="EMBL/GenBank/DDBJ databases">
        <title>Genome assembly of Anisodus tanguticus.</title>
        <authorList>
            <person name="Wang Y.-J."/>
        </authorList>
    </citation>
    <scope>NUCLEOTIDE SEQUENCE</scope>
    <source>
        <strain evidence="2">KB-2021</strain>
        <tissue evidence="2">Leaf</tissue>
    </source>
</reference>
<keyword evidence="3" id="KW-1185">Reference proteome</keyword>
<keyword evidence="1" id="KW-1133">Transmembrane helix</keyword>
<evidence type="ECO:0000313" key="3">
    <source>
        <dbReference type="Proteomes" id="UP001291623"/>
    </source>
</evidence>
<dbReference type="AlphaFoldDB" id="A0AAE1R055"/>
<organism evidence="2 3">
    <name type="scientific">Anisodus tanguticus</name>
    <dbReference type="NCBI Taxonomy" id="243964"/>
    <lineage>
        <taxon>Eukaryota</taxon>
        <taxon>Viridiplantae</taxon>
        <taxon>Streptophyta</taxon>
        <taxon>Embryophyta</taxon>
        <taxon>Tracheophyta</taxon>
        <taxon>Spermatophyta</taxon>
        <taxon>Magnoliopsida</taxon>
        <taxon>eudicotyledons</taxon>
        <taxon>Gunneridae</taxon>
        <taxon>Pentapetalae</taxon>
        <taxon>asterids</taxon>
        <taxon>lamiids</taxon>
        <taxon>Solanales</taxon>
        <taxon>Solanaceae</taxon>
        <taxon>Solanoideae</taxon>
        <taxon>Hyoscyameae</taxon>
        <taxon>Anisodus</taxon>
    </lineage>
</organism>
<protein>
    <recommendedName>
        <fullName evidence="4">Transmembrane protein</fullName>
    </recommendedName>
</protein>
<proteinExistence type="predicted"/>
<dbReference type="EMBL" id="JAVYJV010000021">
    <property type="protein sequence ID" value="KAK4342718.1"/>
    <property type="molecule type" value="Genomic_DNA"/>
</dbReference>
<evidence type="ECO:0000313" key="2">
    <source>
        <dbReference type="EMBL" id="KAK4342718.1"/>
    </source>
</evidence>
<keyword evidence="1" id="KW-0472">Membrane</keyword>
<gene>
    <name evidence="2" type="ORF">RND71_038534</name>
</gene>
<keyword evidence="1" id="KW-0812">Transmembrane</keyword>
<evidence type="ECO:0000256" key="1">
    <source>
        <dbReference type="SAM" id="Phobius"/>
    </source>
</evidence>
<evidence type="ECO:0008006" key="4">
    <source>
        <dbReference type="Google" id="ProtNLM"/>
    </source>
</evidence>
<dbReference type="Proteomes" id="UP001291623">
    <property type="component" value="Unassembled WGS sequence"/>
</dbReference>
<sequence length="151" mass="17000">MAKKNGRGCIAPNSNSEFPWIKFSAGMGVGFMSLVVGTTWLYFSIKKRKLIKLVEKFFQQNGGLLLKQRISFNEGDVEVAIELENLRKFTKNNPWANGHENAENEDESSDLYTIPIDSNTCINNFSGQYSVDSNTNSSNFSSLIYNTNIPR</sequence>
<feature type="transmembrane region" description="Helical" evidence="1">
    <location>
        <begin position="20"/>
        <end position="43"/>
    </location>
</feature>